<dbReference type="eggNOG" id="COG0260">
    <property type="taxonomic scope" value="Bacteria"/>
</dbReference>
<dbReference type="Gene3D" id="3.40.220.10">
    <property type="entry name" value="Leucine Aminopeptidase, subunit E, domain 1"/>
    <property type="match status" value="1"/>
</dbReference>
<dbReference type="Proteomes" id="UP000014962">
    <property type="component" value="Unassembled WGS sequence"/>
</dbReference>
<dbReference type="EMBL" id="ATMR01000215">
    <property type="protein sequence ID" value="EPR69775.1"/>
    <property type="molecule type" value="Genomic_DNA"/>
</dbReference>
<protein>
    <recommendedName>
        <fullName evidence="3">Peptidase M17 leucyl aminopeptidase N-terminal domain-containing protein</fullName>
    </recommendedName>
</protein>
<evidence type="ECO:0008006" key="3">
    <source>
        <dbReference type="Google" id="ProtNLM"/>
    </source>
</evidence>
<evidence type="ECO:0000313" key="1">
    <source>
        <dbReference type="EMBL" id="EPR69775.1"/>
    </source>
</evidence>
<organism evidence="1 2">
    <name type="scientific">Winogradskyella psychrotolerans RS-3</name>
    <dbReference type="NCBI Taxonomy" id="641526"/>
    <lineage>
        <taxon>Bacteria</taxon>
        <taxon>Pseudomonadati</taxon>
        <taxon>Bacteroidota</taxon>
        <taxon>Flavobacteriia</taxon>
        <taxon>Flavobacteriales</taxon>
        <taxon>Flavobacteriaceae</taxon>
        <taxon>Winogradskyella</taxon>
    </lineage>
</organism>
<name>S7VHV2_9FLAO</name>
<comment type="caution">
    <text evidence="1">The sequence shown here is derived from an EMBL/GenBank/DDBJ whole genome shotgun (WGS) entry which is preliminary data.</text>
</comment>
<reference evidence="1 2" key="1">
    <citation type="journal article" date="2013" name="Genome Announc.">
        <title>Draft Genome Sequence of Winogradskyella psychrotolerans RS-3T, Isolated from the Marine Transect of Kongsfjorden, Ny-Alesund, Svalbard, Arctic Ocean.</title>
        <authorList>
            <person name="Kumar Pinnaka A."/>
            <person name="Ara S."/>
            <person name="Singh A."/>
            <person name="Shivaji S."/>
        </authorList>
    </citation>
    <scope>NUCLEOTIDE SEQUENCE [LARGE SCALE GENOMIC DNA]</scope>
    <source>
        <strain evidence="1 2">RS-3</strain>
    </source>
</reference>
<dbReference type="InterPro" id="IPR043472">
    <property type="entry name" value="Macro_dom-like"/>
</dbReference>
<dbReference type="AlphaFoldDB" id="S7VHV2"/>
<accession>S7VHV2</accession>
<proteinExistence type="predicted"/>
<evidence type="ECO:0000313" key="2">
    <source>
        <dbReference type="Proteomes" id="UP000014962"/>
    </source>
</evidence>
<dbReference type="STRING" id="641526.ADIWIN_4050"/>
<gene>
    <name evidence="1" type="ORF">ADIWIN_4050</name>
</gene>
<keyword evidence="2" id="KW-1185">Reference proteome</keyword>
<dbReference type="SUPFAM" id="SSF52949">
    <property type="entry name" value="Macro domain-like"/>
    <property type="match status" value="1"/>
</dbReference>
<dbReference type="RefSeq" id="WP_020896308.1">
    <property type="nucleotide sequence ID" value="NZ_ATMR01000215.1"/>
</dbReference>
<sequence length="141" mass="16450">MTYKHTKALDTTKDFILPCRKDQLDTIKEFIPVENPDFDGSFSTYQLLYGKTGNRIYLIGLGEDKHSAQLENTFHKLAFETQKHWDKSIQVYAEDLSDDETKKAVIGIEMAQYEIGEFKSKKKKPIPLQCHFQRLKILKTF</sequence>